<sequence length="66" mass="6839">MGKPELGIGVGVIGDRVMAADVPTGEVLDVQFQFVVDFGGGGTRTCADLHVKILGNMRSKHHGSCG</sequence>
<protein>
    <submittedName>
        <fullName evidence="1">Uncharacterized protein</fullName>
    </submittedName>
</protein>
<evidence type="ECO:0000313" key="2">
    <source>
        <dbReference type="Proteomes" id="UP000035081"/>
    </source>
</evidence>
<name>W5YVC6_9GAMM</name>
<dbReference type="HOGENOM" id="CLU_2826073_0_0_6"/>
<evidence type="ECO:0000313" key="1">
    <source>
        <dbReference type="EMBL" id="AHI33071.1"/>
    </source>
</evidence>
<dbReference type="EMBL" id="CP007152">
    <property type="protein sequence ID" value="AHI33071.1"/>
    <property type="molecule type" value="Genomic_DNA"/>
</dbReference>
<reference evidence="1 2" key="1">
    <citation type="journal article" date="2014" name="Genome Announc.">
        <title>Draft Genome Sequences of Marinobacter similis A3d10T and Marinobacter salarius R9SW1T.</title>
        <authorList>
            <person name="Ivanova E.P."/>
            <person name="Ng H.J."/>
            <person name="Webb H.K."/>
            <person name="Feng G."/>
            <person name="Oshima K."/>
            <person name="Hattori M."/>
            <person name="Ohkuma M."/>
            <person name="Sergeev A.F."/>
            <person name="Mikhailov V.V."/>
            <person name="Crawford R.J."/>
            <person name="Sawabe T."/>
        </authorList>
    </citation>
    <scope>NUCLEOTIDE SEQUENCE [LARGE SCALE GENOMIC DNA]</scope>
    <source>
        <strain evidence="2">A3d10 and R9SW1</strain>
    </source>
</reference>
<proteinExistence type="predicted"/>
<dbReference type="Proteomes" id="UP000035081">
    <property type="component" value="Chromosome"/>
</dbReference>
<dbReference type="AlphaFoldDB" id="W5YVC6"/>
<organism evidence="1 2">
    <name type="scientific">Marinobacter salarius</name>
    <dbReference type="NCBI Taxonomy" id="1420917"/>
    <lineage>
        <taxon>Bacteria</taxon>
        <taxon>Pseudomonadati</taxon>
        <taxon>Pseudomonadota</taxon>
        <taxon>Gammaproteobacteria</taxon>
        <taxon>Pseudomonadales</taxon>
        <taxon>Marinobacteraceae</taxon>
        <taxon>Marinobacter</taxon>
    </lineage>
</organism>
<accession>W5YVC6</accession>
<gene>
    <name evidence="1" type="ORF">AU15_06430</name>
</gene>
<dbReference type="KEGG" id="msr:AU15_06430"/>